<proteinExistence type="predicted"/>
<keyword evidence="2" id="KW-1185">Reference proteome</keyword>
<organism evidence="1 2">
    <name type="scientific">Pluteus cervinus</name>
    <dbReference type="NCBI Taxonomy" id="181527"/>
    <lineage>
        <taxon>Eukaryota</taxon>
        <taxon>Fungi</taxon>
        <taxon>Dikarya</taxon>
        <taxon>Basidiomycota</taxon>
        <taxon>Agaricomycotina</taxon>
        <taxon>Agaricomycetes</taxon>
        <taxon>Agaricomycetidae</taxon>
        <taxon>Agaricales</taxon>
        <taxon>Pluteineae</taxon>
        <taxon>Pluteaceae</taxon>
        <taxon>Pluteus</taxon>
    </lineage>
</organism>
<reference evidence="1 2" key="1">
    <citation type="journal article" date="2019" name="Nat. Ecol. Evol.">
        <title>Megaphylogeny resolves global patterns of mushroom evolution.</title>
        <authorList>
            <person name="Varga T."/>
            <person name="Krizsan K."/>
            <person name="Foldi C."/>
            <person name="Dima B."/>
            <person name="Sanchez-Garcia M."/>
            <person name="Sanchez-Ramirez S."/>
            <person name="Szollosi G.J."/>
            <person name="Szarkandi J.G."/>
            <person name="Papp V."/>
            <person name="Albert L."/>
            <person name="Andreopoulos W."/>
            <person name="Angelini C."/>
            <person name="Antonin V."/>
            <person name="Barry K.W."/>
            <person name="Bougher N.L."/>
            <person name="Buchanan P."/>
            <person name="Buyck B."/>
            <person name="Bense V."/>
            <person name="Catcheside P."/>
            <person name="Chovatia M."/>
            <person name="Cooper J."/>
            <person name="Damon W."/>
            <person name="Desjardin D."/>
            <person name="Finy P."/>
            <person name="Geml J."/>
            <person name="Haridas S."/>
            <person name="Hughes K."/>
            <person name="Justo A."/>
            <person name="Karasinski D."/>
            <person name="Kautmanova I."/>
            <person name="Kiss B."/>
            <person name="Kocsube S."/>
            <person name="Kotiranta H."/>
            <person name="LaButti K.M."/>
            <person name="Lechner B.E."/>
            <person name="Liimatainen K."/>
            <person name="Lipzen A."/>
            <person name="Lukacs Z."/>
            <person name="Mihaltcheva S."/>
            <person name="Morgado L.N."/>
            <person name="Niskanen T."/>
            <person name="Noordeloos M.E."/>
            <person name="Ohm R.A."/>
            <person name="Ortiz-Santana B."/>
            <person name="Ovrebo C."/>
            <person name="Racz N."/>
            <person name="Riley R."/>
            <person name="Savchenko A."/>
            <person name="Shiryaev A."/>
            <person name="Soop K."/>
            <person name="Spirin V."/>
            <person name="Szebenyi C."/>
            <person name="Tomsovsky M."/>
            <person name="Tulloss R.E."/>
            <person name="Uehling J."/>
            <person name="Grigoriev I.V."/>
            <person name="Vagvolgyi C."/>
            <person name="Papp T."/>
            <person name="Martin F.M."/>
            <person name="Miettinen O."/>
            <person name="Hibbett D.S."/>
            <person name="Nagy L.G."/>
        </authorList>
    </citation>
    <scope>NUCLEOTIDE SEQUENCE [LARGE SCALE GENOMIC DNA]</scope>
    <source>
        <strain evidence="1 2">NL-1719</strain>
    </source>
</reference>
<evidence type="ECO:0000313" key="1">
    <source>
        <dbReference type="EMBL" id="TFK65695.1"/>
    </source>
</evidence>
<accession>A0ACD3AIW2</accession>
<protein>
    <submittedName>
        <fullName evidence="1">Uncharacterized protein</fullName>
    </submittedName>
</protein>
<gene>
    <name evidence="1" type="ORF">BDN72DRAFT_900464</name>
</gene>
<sequence length="146" mass="16871">MSAESAVQDNDLRERIYLEIVELQRRIQVLHSKRNTLAPISRLSPELLAQIFLLVQDNILYEGLTTSSHQYNEWMCIPHVSQSWRAVAFGFVSLWARIVVMQKHWVQVCLQQSGTAFLTAQLGIYSPNYLSIAQVTFRELHQISNQ</sequence>
<dbReference type="EMBL" id="ML208428">
    <property type="protein sequence ID" value="TFK65695.1"/>
    <property type="molecule type" value="Genomic_DNA"/>
</dbReference>
<dbReference type="Proteomes" id="UP000308600">
    <property type="component" value="Unassembled WGS sequence"/>
</dbReference>
<evidence type="ECO:0000313" key="2">
    <source>
        <dbReference type="Proteomes" id="UP000308600"/>
    </source>
</evidence>
<name>A0ACD3AIW2_9AGAR</name>